<dbReference type="Proteomes" id="UP000245119">
    <property type="component" value="Linkage Group LG5"/>
</dbReference>
<evidence type="ECO:0008006" key="5">
    <source>
        <dbReference type="Google" id="ProtNLM"/>
    </source>
</evidence>
<feature type="transmembrane region" description="Helical" evidence="2">
    <location>
        <begin position="573"/>
        <end position="591"/>
    </location>
</feature>
<dbReference type="OrthoDB" id="6148755at2759"/>
<reference evidence="3 4" key="1">
    <citation type="submission" date="2018-04" db="EMBL/GenBank/DDBJ databases">
        <title>The genome of golden apple snail Pomacea canaliculata provides insight into stress tolerance and invasive adaptation.</title>
        <authorList>
            <person name="Liu C."/>
            <person name="Liu B."/>
            <person name="Ren Y."/>
            <person name="Zhang Y."/>
            <person name="Wang H."/>
            <person name="Li S."/>
            <person name="Jiang F."/>
            <person name="Yin L."/>
            <person name="Zhang G."/>
            <person name="Qian W."/>
            <person name="Fan W."/>
        </authorList>
    </citation>
    <scope>NUCLEOTIDE SEQUENCE [LARGE SCALE GENOMIC DNA]</scope>
    <source>
        <strain evidence="3">SZHN2017</strain>
        <tissue evidence="3">Muscle</tissue>
    </source>
</reference>
<evidence type="ECO:0000256" key="1">
    <source>
        <dbReference type="SAM" id="MobiDB-lite"/>
    </source>
</evidence>
<evidence type="ECO:0000256" key="2">
    <source>
        <dbReference type="SAM" id="Phobius"/>
    </source>
</evidence>
<comment type="caution">
    <text evidence="3">The sequence shown here is derived from an EMBL/GenBank/DDBJ whole genome shotgun (WGS) entry which is preliminary data.</text>
</comment>
<organism evidence="3 4">
    <name type="scientific">Pomacea canaliculata</name>
    <name type="common">Golden apple snail</name>
    <dbReference type="NCBI Taxonomy" id="400727"/>
    <lineage>
        <taxon>Eukaryota</taxon>
        <taxon>Metazoa</taxon>
        <taxon>Spiralia</taxon>
        <taxon>Lophotrochozoa</taxon>
        <taxon>Mollusca</taxon>
        <taxon>Gastropoda</taxon>
        <taxon>Caenogastropoda</taxon>
        <taxon>Architaenioglossa</taxon>
        <taxon>Ampullarioidea</taxon>
        <taxon>Ampullariidae</taxon>
        <taxon>Pomacea</taxon>
    </lineage>
</organism>
<dbReference type="EMBL" id="PZQS01000005">
    <property type="protein sequence ID" value="PVD29781.1"/>
    <property type="molecule type" value="Genomic_DNA"/>
</dbReference>
<evidence type="ECO:0000313" key="3">
    <source>
        <dbReference type="EMBL" id="PVD29781.1"/>
    </source>
</evidence>
<feature type="compositionally biased region" description="Polar residues" evidence="1">
    <location>
        <begin position="726"/>
        <end position="745"/>
    </location>
</feature>
<accession>A0A2T7P8P5</accession>
<feature type="transmembrane region" description="Helical" evidence="2">
    <location>
        <begin position="597"/>
        <end position="616"/>
    </location>
</feature>
<feature type="transmembrane region" description="Helical" evidence="2">
    <location>
        <begin position="483"/>
        <end position="503"/>
    </location>
</feature>
<dbReference type="OMA" id="AMYFWKN"/>
<proteinExistence type="predicted"/>
<keyword evidence="2" id="KW-1133">Transmembrane helix</keyword>
<keyword evidence="2" id="KW-0812">Transmembrane</keyword>
<keyword evidence="2" id="KW-0472">Membrane</keyword>
<dbReference type="AlphaFoldDB" id="A0A2T7P8P5"/>
<protein>
    <recommendedName>
        <fullName evidence="5">Glycosyltransferase 2-like domain-containing protein</fullName>
    </recommendedName>
</protein>
<keyword evidence="4" id="KW-1185">Reference proteome</keyword>
<feature type="transmembrane region" description="Helical" evidence="2">
    <location>
        <begin position="39"/>
        <end position="66"/>
    </location>
</feature>
<evidence type="ECO:0000313" key="4">
    <source>
        <dbReference type="Proteomes" id="UP000245119"/>
    </source>
</evidence>
<feature type="transmembrane region" description="Helical" evidence="2">
    <location>
        <begin position="7"/>
        <end position="27"/>
    </location>
</feature>
<sequence length="779" mass="88044">MNRTGRVFLYFSVWVFLALGAVILNIWNIDWTQTHIVQGVIIIIVLGVLQGSVLEFPVQTIATLIIGGERRHNERASADNLTLVLNYNILALSKDDIDECLHTMYEAFMGNLSENISAVLVSATGDEALKKYELEVRDNYRALIYDELFREGLNYAAGDRSAVDPLRLQHVWSKYDHIDQNVFAREYLDGVCDEFAREFMVVHRVSRVLRKCGQYQDLMLLSEGDDKAYTYTDAAYYGRHARPYNQPLFHQSPDVDNIFLRRFDYTLVLDGDTGVTKGSVFDLLQVAAANPERGIIQPAIKLHCTGTDTMFMHMEAMRQSIYEPMTNALTALLGQSSFFGKGLIKNSVYIENVIGTRENVIERVPIDVLSHDTFEAALLRPLYCGSVFLLEAPSYNYVSWNIRERRWNRGEVLLAMYFWKNAIGVPMRWIQKTLQGNKFVPIKLRTESKLDFVTSYIAHSALRQMFMKPLLLIYIIIHYRTSLVYRWASIIIIMFLVLIFPKFATCNRSNYKYVLLETLASLVQFTPDSLVGCIRIVRAIHANLVLNAKWVPQRAVEEQFKQSNPFLSSFKHLWGYCVFSVIAIVLVVIFVSEAMLGLIMLVTLFLLPLYTGFTSLSPDLRSSRALAQRRQNLEQGAVNTVSKPDGKSQTGGVSAFANVAFVSEATPSFDLSEGYFQRLQPTAPPLYPQLDTVSTFAFNTRTSDEVFPHGVQTTSGELFSIPSGDPINSQNASTGTLNSDGPGGQIQTSYYITRANPNERLVHVSPPVLLSEVSTWTHL</sequence>
<gene>
    <name evidence="3" type="ORF">C0Q70_09038</name>
</gene>
<feature type="region of interest" description="Disordered" evidence="1">
    <location>
        <begin position="723"/>
        <end position="745"/>
    </location>
</feature>
<name>A0A2T7P8P5_POMCA</name>